<sequence>MKKLGTFHNQQGNMIVSDPAFLAPDPEVNMSIPVAPDSTWTVWYNEDDQPEINLVYLTIDDHADIAADDFDILEGYAVVDSSQLVVMNTADYGKREAIDWEIRNTLEFDDEIDPFYIAISDEMMEEEIFLFPFGIAVQLMGDGHYKVRVRRDADQVTGILLVIGEHEDFEEDFE</sequence>
<protein>
    <submittedName>
        <fullName evidence="1">Uncharacterized protein</fullName>
    </submittedName>
</protein>
<proteinExistence type="predicted"/>
<evidence type="ECO:0000313" key="1">
    <source>
        <dbReference type="EMBL" id="MDI3235117.1"/>
    </source>
</evidence>
<name>A0ABT6R2F3_9BACL</name>
<dbReference type="Proteomes" id="UP001243286">
    <property type="component" value="Unassembled WGS sequence"/>
</dbReference>
<organism evidence="1 2">
    <name type="scientific">Exiguobacterium antarcticum</name>
    <dbReference type="NCBI Taxonomy" id="132920"/>
    <lineage>
        <taxon>Bacteria</taxon>
        <taxon>Bacillati</taxon>
        <taxon>Bacillota</taxon>
        <taxon>Bacilli</taxon>
        <taxon>Bacillales</taxon>
        <taxon>Bacillales Family XII. Incertae Sedis</taxon>
        <taxon>Exiguobacterium</taxon>
    </lineage>
</organism>
<comment type="caution">
    <text evidence="1">The sequence shown here is derived from an EMBL/GenBank/DDBJ whole genome shotgun (WGS) entry which is preliminary data.</text>
</comment>
<evidence type="ECO:0000313" key="2">
    <source>
        <dbReference type="Proteomes" id="UP001243286"/>
    </source>
</evidence>
<keyword evidence="2" id="KW-1185">Reference proteome</keyword>
<accession>A0ABT6R2F3</accession>
<gene>
    <name evidence="1" type="ORF">QK289_08880</name>
</gene>
<dbReference type="RefSeq" id="WP_014970222.1">
    <property type="nucleotide sequence ID" value="NZ_JASBQV010000012.1"/>
</dbReference>
<reference evidence="1 2" key="1">
    <citation type="submission" date="2023-04" db="EMBL/GenBank/DDBJ databases">
        <title>Antarctic isolates genomes.</title>
        <authorList>
            <person name="Dimov S.G."/>
        </authorList>
    </citation>
    <scope>NUCLEOTIDE SEQUENCE [LARGE SCALE GENOMIC DNA]</scope>
    <source>
        <strain evidence="1 2">AL19</strain>
    </source>
</reference>
<dbReference type="EMBL" id="JASBQV010000012">
    <property type="protein sequence ID" value="MDI3235117.1"/>
    <property type="molecule type" value="Genomic_DNA"/>
</dbReference>